<evidence type="ECO:0000313" key="9">
    <source>
        <dbReference type="Proteomes" id="UP001172738"/>
    </source>
</evidence>
<evidence type="ECO:0000256" key="2">
    <source>
        <dbReference type="ARBA" id="ARBA00022490"/>
    </source>
</evidence>
<feature type="domain" description="Glucose/Sorbosone dehydrogenase" evidence="5">
    <location>
        <begin position="1621"/>
        <end position="1740"/>
    </location>
</feature>
<feature type="compositionally biased region" description="Low complexity" evidence="3">
    <location>
        <begin position="322"/>
        <end position="342"/>
    </location>
</feature>
<comment type="caution">
    <text evidence="8">The sequence shown here is derived from an EMBL/GenBank/DDBJ whole genome shotgun (WGS) entry which is preliminary data.</text>
</comment>
<evidence type="ECO:0000259" key="5">
    <source>
        <dbReference type="Pfam" id="PF07995"/>
    </source>
</evidence>
<evidence type="ECO:0000313" key="8">
    <source>
        <dbReference type="EMBL" id="MDN4473492.1"/>
    </source>
</evidence>
<accession>A0ABT8G2W1</accession>
<dbReference type="SUPFAM" id="SSF117281">
    <property type="entry name" value="Kelch motif"/>
    <property type="match status" value="2"/>
</dbReference>
<feature type="signal peptide" evidence="4">
    <location>
        <begin position="1"/>
        <end position="50"/>
    </location>
</feature>
<feature type="region of interest" description="Disordered" evidence="3">
    <location>
        <begin position="1048"/>
        <end position="1073"/>
    </location>
</feature>
<evidence type="ECO:0000259" key="6">
    <source>
        <dbReference type="Pfam" id="PF11721"/>
    </source>
</evidence>
<feature type="compositionally biased region" description="Gly residues" evidence="3">
    <location>
        <begin position="343"/>
        <end position="357"/>
    </location>
</feature>
<dbReference type="InterPro" id="IPR052392">
    <property type="entry name" value="Kelch-BTB_domain-containing"/>
</dbReference>
<evidence type="ECO:0000256" key="1">
    <source>
        <dbReference type="ARBA" id="ARBA00004496"/>
    </source>
</evidence>
<dbReference type="InterPro" id="IPR011042">
    <property type="entry name" value="6-blade_b-propeller_TolB-like"/>
</dbReference>
<feature type="chain" id="PRO_5045565713" evidence="4">
    <location>
        <begin position="51"/>
        <end position="2055"/>
    </location>
</feature>
<dbReference type="Gene3D" id="2.60.40.10">
    <property type="entry name" value="Immunoglobulins"/>
    <property type="match status" value="2"/>
</dbReference>
<keyword evidence="4" id="KW-0732">Signal</keyword>
<dbReference type="SMART" id="SM00612">
    <property type="entry name" value="Kelch"/>
    <property type="match status" value="5"/>
</dbReference>
<dbReference type="PANTHER" id="PTHR46375">
    <property type="entry name" value="KELCH REPEAT AND BTB DOMAIN-CONTAINING PROTEIN 13-RELATED"/>
    <property type="match status" value="1"/>
</dbReference>
<dbReference type="InterPro" id="IPR015915">
    <property type="entry name" value="Kelch-typ_b-propeller"/>
</dbReference>
<comment type="subcellular location">
    <subcellularLocation>
        <location evidence="1">Cytoplasm</location>
    </subcellularLocation>
</comment>
<evidence type="ECO:0000256" key="3">
    <source>
        <dbReference type="SAM" id="MobiDB-lite"/>
    </source>
</evidence>
<dbReference type="Pfam" id="PF11721">
    <property type="entry name" value="Malectin"/>
    <property type="match status" value="1"/>
</dbReference>
<dbReference type="Proteomes" id="UP001172738">
    <property type="component" value="Unassembled WGS sequence"/>
</dbReference>
<dbReference type="InterPro" id="IPR011041">
    <property type="entry name" value="Quinoprot_gluc/sorb_DH_b-prop"/>
</dbReference>
<keyword evidence="2" id="KW-0963">Cytoplasm</keyword>
<dbReference type="Gene3D" id="2.60.120.200">
    <property type="match status" value="1"/>
</dbReference>
<dbReference type="Gene3D" id="2.60.120.430">
    <property type="entry name" value="Galactose-binding lectin"/>
    <property type="match status" value="1"/>
</dbReference>
<dbReference type="InterPro" id="IPR031549">
    <property type="entry name" value="ASH"/>
</dbReference>
<dbReference type="Pfam" id="PF24681">
    <property type="entry name" value="Kelch_KLHDC2_KLHL20_DRC7"/>
    <property type="match status" value="1"/>
</dbReference>
<gene>
    <name evidence="8" type="ORF">QQX04_10860</name>
</gene>
<dbReference type="InterPro" id="IPR021720">
    <property type="entry name" value="Malectin_dom"/>
</dbReference>
<dbReference type="SUPFAM" id="SSF50952">
    <property type="entry name" value="Soluble quinoprotein glucose dehydrogenase"/>
    <property type="match status" value="1"/>
</dbReference>
<dbReference type="Pfam" id="PF15780">
    <property type="entry name" value="ASH"/>
    <property type="match status" value="1"/>
</dbReference>
<dbReference type="InterPro" id="IPR013783">
    <property type="entry name" value="Ig-like_fold"/>
</dbReference>
<feature type="domain" description="Abnormal spindle-like microcephaly-associated protein ASH" evidence="7">
    <location>
        <begin position="417"/>
        <end position="509"/>
    </location>
</feature>
<name>A0ABT8G2W1_9MICO</name>
<evidence type="ECO:0000256" key="4">
    <source>
        <dbReference type="SAM" id="SignalP"/>
    </source>
</evidence>
<keyword evidence="9" id="KW-1185">Reference proteome</keyword>
<sequence length="2055" mass="209873">MNYSAHTYATIQDQPTGVAGPRLAKLRSRRMPVVAALAALALGFGAPALAADPASAIRINVGGPLLSATDGGSDWLADTGDLPSEMSNAPDASAVTAQTTEAVSAPAGSSAPAALFTTGRVDEAAGESMAWHLPAAEGDYAVSLHFAELDPAAQVIGGRVFDVTVEGTPLASYWDIYAAAGADAGVTLTVPVTSDGTIDIEFTPRAGAPTLAGIEALPLDGPMLSVTPANLWLPDAAVGESATTPLTLAVVGAGSVTISGYDVPEGVTIDASLPLTVAGGSTTTVDAVYTPTAEGELSGLLTFATDGDVATISVPTSGTALPAPAAEEPAGAGSGTDGSDPDSGGGEGSSAGSGAGAGSDPTSSPSASPTASGEPTASAEPTASGEPTASASPSASPSPSTEASIGSAPPAPIAPLTLALAPSVSASGIDFGDVEVGTTATDTVTLTNDESVPVTVTGVDITTPFGTDATAGLEVPALSSVDIEVSFTPTTEGAASADLTLTHDGVDSPTVVALSGTGTPAPTTSTYGIELSTLADRSASVPLDGATVTGDAFIFTTPDTDVDTVQFWLDDPSMSGSPDKSEGKAPFDYQGGPVSAASAWDSTEVFDGTHTMTVLITLDDTSASVVTATFTTANGITEPTEDDYSLLVSESSNRAAAIALDGSTLSGAAYVFTGPDTGVSGVEFWIDDPTMSGSPDKTEGAAPYDLAGGSSSAATAWNTATVADGPHTVTALVTLTGGGSTVLQAAFTVDNSDVVDPGTGGYDVRLSTSADRSGDTSLVGATVTGDAYIFTAPDDDVSSVVFWLDDPTMTGSPFKTEGKAPYDFAGSVGNGSTAVAWDSTTLLNGSHTITAQINLSSGGFAIVEAEFTVDNEGGDPNPSVYDIVYSTSSDRVDPVPLDGATVSGDVFAFTTPDDFVTMVSFWIDDPSTESAPYHSETGAPFDLAGAVGSEAVAWDSTTVPNGEHTITAELALEDGTFTFVTVTLTVDNDGGDPSTGGYDILLSTSADRSDPIPLEGANTSGDIYVFTSPDTLVSSVSFWMDDPTMTSGATRNEGKAPFDLAGGSTSAADPWDTRSMEEGPHTLTARITFVDGTSSVLTSTFSVHNAVDLCYPLDCTEYLVDTPYGLDFSEEWGGVVDSVGFGTGFTYVQPTSRGVGYMPENLFVDQLAGDLEVTTTSGLTYQSSNSLDNALGVGIDAPSQITILSTTIDGVPAGTGSYEQAGLWFGISQDDYVKVTVQSKPNGTMIEFLEENAGSRDQQVEAFQPAAVGQQVYLQLTIDPYTRTIQAAYRIGSGGLQLMSEFYVPPEYFSFDAAGIDPRIGTRSFGGILASHRNAAAPLTYRFADFAVAEADETVSAGSVAFDRSFHDISLPTAMVWGPDDRLYVTELFGTIHALTYDANWNVIDDEVIDTLGAGLTLGITTDPASTPENVILWASHSSPSINDGAANSSTVTRLSGPGFTTVEDVITGLPRAQANHAINSIHFGLDGRLYIAMGGNTGAGGANGAESEFGLRAEQPLSAALLVADVNATGFSGECATPLAEDFTDRSDPALFEIPETCDVSAFSTGLRNTYDFVPHSNGYLYGPDNGLGVTGTYPSSPTVQCTDFIAAGDVPLYNPGTQPDLLNLLEEGNYYGHPNPYRDECIFKDGTHQGVAPLENFTEPIYSFGNNRSSDGIIEYHGDAFCGALDGDLLVTNYSISDSITRLTLSEDGRTVTAGSTMLTGFNDPLPITNGPDGTFFVGEFGGGVVTVLVPQDIGCWTSEEGLPTNLLDAGGAAVNDTMYVVGGKTTSGHQNNVYAYDTVADVWSEVSPKPGSAVENPAVVALGGKVYVFGGSTLPFSGAVDESWVYDPAIDTWSALADMPTARGGVNAATTGGLIYVAGGMDGTGASIDTVEVYDPSNDTWSTVAPLTQRRDNAAMAAIGGLVYVVGGRIREASGTTFDETVSSMEVFDPSTGAWTDGPDMITGRRTLSLGTAGGKLQAIGGEVTVDGEAFSAVEEFDPATGSWRPLLSIPIPRHGGAVATVGGEVHVVGGGVTGGASFSAIHSVFRYEAGA</sequence>
<reference evidence="8" key="1">
    <citation type="submission" date="2023-06" db="EMBL/GenBank/DDBJ databases">
        <title>SYSU T00b26.</title>
        <authorList>
            <person name="Gao L."/>
            <person name="Fang B.-Z."/>
            <person name="Li W.-J."/>
        </authorList>
    </citation>
    <scope>NUCLEOTIDE SEQUENCE</scope>
    <source>
        <strain evidence="8">SYSU T00b26</strain>
    </source>
</reference>
<feature type="domain" description="Malectin" evidence="6">
    <location>
        <begin position="56"/>
        <end position="200"/>
    </location>
</feature>
<proteinExistence type="predicted"/>
<dbReference type="InterPro" id="IPR012938">
    <property type="entry name" value="Glc/Sorbosone_DH"/>
</dbReference>
<feature type="region of interest" description="Disordered" evidence="3">
    <location>
        <begin position="315"/>
        <end position="409"/>
    </location>
</feature>
<dbReference type="Gene3D" id="2.120.10.30">
    <property type="entry name" value="TolB, C-terminal domain"/>
    <property type="match status" value="1"/>
</dbReference>
<feature type="compositionally biased region" description="Low complexity" evidence="3">
    <location>
        <begin position="358"/>
        <end position="409"/>
    </location>
</feature>
<evidence type="ECO:0000259" key="7">
    <source>
        <dbReference type="Pfam" id="PF15780"/>
    </source>
</evidence>
<dbReference type="RefSeq" id="WP_301129085.1">
    <property type="nucleotide sequence ID" value="NZ_JAUHPV010000006.1"/>
</dbReference>
<protein>
    <submittedName>
        <fullName evidence="8">Kelch repeat-containing protein</fullName>
    </submittedName>
</protein>
<dbReference type="Pfam" id="PF07995">
    <property type="entry name" value="GSDH"/>
    <property type="match status" value="1"/>
</dbReference>
<dbReference type="Pfam" id="PF01344">
    <property type="entry name" value="Kelch_1"/>
    <property type="match status" value="1"/>
</dbReference>
<dbReference type="EMBL" id="JAUHPV010000006">
    <property type="protein sequence ID" value="MDN4473492.1"/>
    <property type="molecule type" value="Genomic_DNA"/>
</dbReference>
<dbReference type="InterPro" id="IPR006652">
    <property type="entry name" value="Kelch_1"/>
</dbReference>
<dbReference type="PANTHER" id="PTHR46375:SF3">
    <property type="entry name" value="KELCH REPEAT AND BTB DOMAIN-CONTAINING PROTEIN 13"/>
    <property type="match status" value="1"/>
</dbReference>
<dbReference type="NCBIfam" id="NF012200">
    <property type="entry name" value="choice_anch_D"/>
    <property type="match status" value="2"/>
</dbReference>
<dbReference type="Gene3D" id="2.120.10.80">
    <property type="entry name" value="Kelch-type beta propeller"/>
    <property type="match status" value="2"/>
</dbReference>
<organism evidence="8 9">
    <name type="scientific">Demequina zhanjiangensis</name>
    <dbReference type="NCBI Taxonomy" id="3051659"/>
    <lineage>
        <taxon>Bacteria</taxon>
        <taxon>Bacillati</taxon>
        <taxon>Actinomycetota</taxon>
        <taxon>Actinomycetes</taxon>
        <taxon>Micrococcales</taxon>
        <taxon>Demequinaceae</taxon>
        <taxon>Demequina</taxon>
    </lineage>
</organism>